<evidence type="ECO:0000256" key="2">
    <source>
        <dbReference type="ARBA" id="ARBA00022679"/>
    </source>
</evidence>
<feature type="repeat" description="TPR" evidence="5">
    <location>
        <begin position="971"/>
        <end position="1004"/>
    </location>
</feature>
<dbReference type="EC" id="2.5.1.16" evidence="4"/>
<comment type="catalytic activity">
    <reaction evidence="4">
        <text>S-adenosyl 3-(methylsulfanyl)propylamine + putrescine = S-methyl-5'-thioadenosine + spermidine + H(+)</text>
        <dbReference type="Rhea" id="RHEA:12721"/>
        <dbReference type="ChEBI" id="CHEBI:15378"/>
        <dbReference type="ChEBI" id="CHEBI:17509"/>
        <dbReference type="ChEBI" id="CHEBI:57443"/>
        <dbReference type="ChEBI" id="CHEBI:57834"/>
        <dbReference type="ChEBI" id="CHEBI:326268"/>
        <dbReference type="EC" id="2.5.1.16"/>
    </reaction>
</comment>
<dbReference type="Gene3D" id="1.25.40.10">
    <property type="entry name" value="Tetratricopeptide repeat domain"/>
    <property type="match status" value="1"/>
</dbReference>
<comment type="caution">
    <text evidence="8">The sequence shown here is derived from an EMBL/GenBank/DDBJ whole genome shotgun (WGS) entry which is preliminary data.</text>
</comment>
<feature type="transmembrane region" description="Helical" evidence="4">
    <location>
        <begin position="312"/>
        <end position="331"/>
    </location>
</feature>
<dbReference type="GO" id="GO:0005829">
    <property type="term" value="C:cytosol"/>
    <property type="evidence" value="ECO:0007669"/>
    <property type="project" value="TreeGrafter"/>
</dbReference>
<sequence length="1037" mass="113551">MSENPRRPAGRNYALPVYLLFFLSGFCGLVYEIIWMRRFAVSFGNTTYAITVVLAAFMAGLAAGSRWVGRLADSPDRKASLFSYYGWMEILVGVYCLSFERLLTAQNGVLLWFYHSFAPSTALSLAFKFLLAALLLLGPTILMGGTLPVLIKALSASLPEVGRTTGRLYFVNCLGAVFGTLAVAFWMIPAFGLSFSTALAAAVNIAVGLAALALRGRVSEPEAAVEEAGSLAGEAPQDSEPAVVVRWALAGIFISGFTAMVYEIAWTRLLSLVLGSSTYSFAVMLAAFISGIALGSLLISRFMPRIERPARIFALCQVAVALSVLAMLPLYSKLPLFFIWCRTLVNFSYPAHAAFEFAVCLLVMLVPTTLIGMGFPLVGRLASSGLSSVAGKVGGVYAVNTLGNILGSLTCALALIPGLGIKHTLELALLLNLAAGLAILAAPGRQKFRRAALVYTLSAAGLLAYFLLAPDWDRKILTGGSFRYHPGVNATPENYLRSARGRELLYYREGISTTVAVEREDTLIMLRVNGKVDASNGLDMHTQLLLAHLPMLLHGNVGQMLVIGAGSGVTCAAALSHPELKSLECAEISPEVIEGSRYFAELNRRYWEDSRLKIVLDDGRNYLFRSEEKYDLIASEPSNPWIAGIGNLYTVEFYRNCLERLAPGGLICQWIHLYEMDEKVLKTIIRTFTESFPRTLGFSSMEDNDVLLIGSAGELSFDLEGLAGRMSVGATAADLASIGITSPFILLSNQIFDPRGLQRWAGIGPLNSDNFPLVEYEAPRGFFEANKVKLPDKYRFRSGRTLLASYLNTHQVSADELAGLALYQLRSGSGYNYLVYSALADALEREPEHPLALKLMARLLVERKKYREAEEYISRLPATGITEKELLELQYPLALAFAERRSASFLARPDFSSAVNILRRLSALEPANSFHPYRLGETCAQMGEPRLAAESFETALALRAREDRPLSPEPEEIINRIGGAWLEAEDYERAAYWYTRMAREYPDNDLGPAMLKLIIMERLLSEGGGTDAGSLRRALEK</sequence>
<dbReference type="Proteomes" id="UP000179129">
    <property type="component" value="Unassembled WGS sequence"/>
</dbReference>
<evidence type="ECO:0000256" key="4">
    <source>
        <dbReference type="HAMAP-Rule" id="MF_00198"/>
    </source>
</evidence>
<feature type="domain" description="PABS" evidence="7">
    <location>
        <begin position="482"/>
        <end position="722"/>
    </location>
</feature>
<gene>
    <name evidence="4" type="primary">speE</name>
    <name evidence="8" type="ORF">A3F83_13415</name>
</gene>
<keyword evidence="4" id="KW-0745">Spermidine biosynthesis</keyword>
<dbReference type="AlphaFoldDB" id="A0A1F5YM50"/>
<dbReference type="UniPathway" id="UPA00248">
    <property type="reaction ID" value="UER00314"/>
</dbReference>
<dbReference type="CDD" id="cd06174">
    <property type="entry name" value="MFS"/>
    <property type="match status" value="1"/>
</dbReference>
<dbReference type="InterPro" id="IPR036259">
    <property type="entry name" value="MFS_trans_sf"/>
</dbReference>
<feature type="transmembrane region" description="Helical" evidence="4">
    <location>
        <begin position="194"/>
        <end position="214"/>
    </location>
</feature>
<dbReference type="InterPro" id="IPR019734">
    <property type="entry name" value="TPR_rpt"/>
</dbReference>
<dbReference type="PROSITE" id="PS51006">
    <property type="entry name" value="PABS_2"/>
    <property type="match status" value="1"/>
</dbReference>
<reference evidence="8 9" key="1">
    <citation type="journal article" date="2016" name="Nat. Commun.">
        <title>Thousands of microbial genomes shed light on interconnected biogeochemical processes in an aquifer system.</title>
        <authorList>
            <person name="Anantharaman K."/>
            <person name="Brown C.T."/>
            <person name="Hug L.A."/>
            <person name="Sharon I."/>
            <person name="Castelle C.J."/>
            <person name="Probst A.J."/>
            <person name="Thomas B.C."/>
            <person name="Singh A."/>
            <person name="Wilkins M.J."/>
            <person name="Karaoz U."/>
            <person name="Brodie E.L."/>
            <person name="Williams K.H."/>
            <person name="Hubbard S.S."/>
            <person name="Banfield J.F."/>
        </authorList>
    </citation>
    <scope>NUCLEOTIDE SEQUENCE [LARGE SCALE GENOMIC DNA]</scope>
</reference>
<comment type="caution">
    <text evidence="4 6">Lacks conserved residue(s) required for the propagation of feature annotation.</text>
</comment>
<comment type="caution">
    <text evidence="4">Lacks the conserved Asp active site.</text>
</comment>
<evidence type="ECO:0000256" key="3">
    <source>
        <dbReference type="ARBA" id="ARBA00023115"/>
    </source>
</evidence>
<dbReference type="HAMAP" id="MF_00198">
    <property type="entry name" value="Spermidine_synth"/>
    <property type="match status" value="1"/>
</dbReference>
<feature type="transmembrane region" description="Helical" evidence="4">
    <location>
        <begin position="81"/>
        <end position="103"/>
    </location>
</feature>
<dbReference type="CDD" id="cd02440">
    <property type="entry name" value="AdoMet_MTases"/>
    <property type="match status" value="1"/>
</dbReference>
<dbReference type="InterPro" id="IPR029063">
    <property type="entry name" value="SAM-dependent_MTases_sf"/>
</dbReference>
<keyword evidence="4" id="KW-1003">Cell membrane</keyword>
<keyword evidence="2 4" id="KW-0808">Transferase</keyword>
<feature type="transmembrane region" description="Helical" evidence="4">
    <location>
        <begin position="123"/>
        <end position="147"/>
    </location>
</feature>
<proteinExistence type="inferred from homology"/>
<feature type="transmembrane region" description="Helical" evidence="4">
    <location>
        <begin position="12"/>
        <end position="36"/>
    </location>
</feature>
<comment type="function">
    <text evidence="4">Catalyzes the irreversible transfer of a propylamine group from the amino donor S-adenosylmethioninamine (decarboxy-AdoMet) to putrescine (1,4-diaminobutane) to yield spermidine.</text>
</comment>
<comment type="pathway">
    <text evidence="4">Amine and polyamine biosynthesis; spermidine biosynthesis; spermidine from putrescine: step 1/1.</text>
</comment>
<dbReference type="GO" id="GO:0008295">
    <property type="term" value="P:spermidine biosynthetic process"/>
    <property type="evidence" value="ECO:0007669"/>
    <property type="project" value="UniProtKB-UniRule"/>
</dbReference>
<dbReference type="Pfam" id="PF14559">
    <property type="entry name" value="TPR_19"/>
    <property type="match status" value="1"/>
</dbReference>
<accession>A0A1F5YM50</accession>
<feature type="transmembrane region" description="Helical" evidence="4">
    <location>
        <begin position="48"/>
        <end position="69"/>
    </location>
</feature>
<dbReference type="GO" id="GO:0004766">
    <property type="term" value="F:spermidine synthase activity"/>
    <property type="evidence" value="ECO:0007669"/>
    <property type="project" value="UniProtKB-UniRule"/>
</dbReference>
<feature type="transmembrane region" description="Helical" evidence="4">
    <location>
        <begin position="451"/>
        <end position="468"/>
    </location>
</feature>
<evidence type="ECO:0000256" key="1">
    <source>
        <dbReference type="ARBA" id="ARBA00007867"/>
    </source>
</evidence>
<dbReference type="GO" id="GO:0005886">
    <property type="term" value="C:plasma membrane"/>
    <property type="evidence" value="ECO:0007669"/>
    <property type="project" value="UniProtKB-SubCell"/>
</dbReference>
<dbReference type="NCBIfam" id="NF037959">
    <property type="entry name" value="MFS_SpdSyn"/>
    <property type="match status" value="1"/>
</dbReference>
<evidence type="ECO:0000256" key="6">
    <source>
        <dbReference type="PROSITE-ProRule" id="PRU00354"/>
    </source>
</evidence>
<comment type="similarity">
    <text evidence="1 4">Belongs to the spermidine/spermine synthase family.</text>
</comment>
<comment type="subcellular location">
    <subcellularLocation>
        <location evidence="4">Cell membrane</location>
        <topology evidence="4">Multi-pass membrane protein</topology>
    </subcellularLocation>
</comment>
<organism evidence="8 9">
    <name type="scientific">Candidatus Glassbacteria bacterium RIFCSPLOWO2_12_FULL_58_11</name>
    <dbReference type="NCBI Taxonomy" id="1817867"/>
    <lineage>
        <taxon>Bacteria</taxon>
        <taxon>Candidatus Glassiibacteriota</taxon>
    </lineage>
</organism>
<dbReference type="InterPro" id="IPR001045">
    <property type="entry name" value="Spermi_synthase"/>
</dbReference>
<feature type="binding site" evidence="4">
    <location>
        <position position="587"/>
    </location>
    <ligand>
        <name>S-methyl-5'-thioadenosine</name>
        <dbReference type="ChEBI" id="CHEBI:17509"/>
    </ligand>
</feature>
<dbReference type="SUPFAM" id="SSF53335">
    <property type="entry name" value="S-adenosyl-L-methionine-dependent methyltransferases"/>
    <property type="match status" value="1"/>
</dbReference>
<evidence type="ECO:0000256" key="5">
    <source>
        <dbReference type="PROSITE-ProRule" id="PRU00339"/>
    </source>
</evidence>
<feature type="transmembrane region" description="Helical" evidence="4">
    <location>
        <begin position="278"/>
        <end position="300"/>
    </location>
</feature>
<dbReference type="Gene3D" id="3.40.50.150">
    <property type="entry name" value="Vaccinia Virus protein VP39"/>
    <property type="match status" value="1"/>
</dbReference>
<keyword evidence="3 4" id="KW-0620">Polyamine biosynthesis</keyword>
<feature type="transmembrane region" description="Helical" evidence="4">
    <location>
        <begin position="351"/>
        <end position="375"/>
    </location>
</feature>
<dbReference type="Pfam" id="PF01564">
    <property type="entry name" value="Spermine_synth"/>
    <property type="match status" value="1"/>
</dbReference>
<dbReference type="STRING" id="1817867.A3F83_13415"/>
<keyword evidence="4" id="KW-0472">Membrane</keyword>
<name>A0A1F5YM50_9BACT</name>
<evidence type="ECO:0000313" key="8">
    <source>
        <dbReference type="EMBL" id="OGG01123.1"/>
    </source>
</evidence>
<comment type="subunit">
    <text evidence="4">Homodimer or homotetramer.</text>
</comment>
<keyword evidence="4" id="KW-1133">Transmembrane helix</keyword>
<feature type="transmembrane region" description="Helical" evidence="4">
    <location>
        <begin position="427"/>
        <end position="444"/>
    </location>
</feature>
<evidence type="ECO:0000259" key="7">
    <source>
        <dbReference type="PROSITE" id="PS51006"/>
    </source>
</evidence>
<feature type="transmembrane region" description="Helical" evidence="4">
    <location>
        <begin position="168"/>
        <end position="188"/>
    </location>
</feature>
<protein>
    <recommendedName>
        <fullName evidence="4">Polyamine aminopropyltransferase</fullName>
    </recommendedName>
    <alternativeName>
        <fullName evidence="4">Putrescine aminopropyltransferase</fullName>
        <shortName evidence="4">PAPT</shortName>
    </alternativeName>
    <alternativeName>
        <fullName evidence="4">Spermidine synthase</fullName>
        <shortName evidence="4">SPDS</shortName>
        <shortName evidence="4">SPDSY</shortName>
        <ecNumber evidence="4">2.5.1.16</ecNumber>
    </alternativeName>
</protein>
<evidence type="ECO:0000313" key="9">
    <source>
        <dbReference type="Proteomes" id="UP000179129"/>
    </source>
</evidence>
<feature type="transmembrane region" description="Helical" evidence="4">
    <location>
        <begin position="247"/>
        <end position="266"/>
    </location>
</feature>
<dbReference type="SUPFAM" id="SSF103473">
    <property type="entry name" value="MFS general substrate transporter"/>
    <property type="match status" value="1"/>
</dbReference>
<keyword evidence="4" id="KW-0812">Transmembrane</keyword>
<feature type="binding site" evidence="4">
    <location>
        <begin position="618"/>
        <end position="619"/>
    </location>
    <ligand>
        <name>S-methyl-5'-thioadenosine</name>
        <dbReference type="ChEBI" id="CHEBI:17509"/>
    </ligand>
</feature>
<dbReference type="EMBL" id="MFIX01000223">
    <property type="protein sequence ID" value="OGG01123.1"/>
    <property type="molecule type" value="Genomic_DNA"/>
</dbReference>
<dbReference type="PROSITE" id="PS50005">
    <property type="entry name" value="TPR"/>
    <property type="match status" value="1"/>
</dbReference>
<dbReference type="InterPro" id="IPR011990">
    <property type="entry name" value="TPR-like_helical_dom_sf"/>
</dbReference>
<dbReference type="SUPFAM" id="SSF48452">
    <property type="entry name" value="TPR-like"/>
    <property type="match status" value="1"/>
</dbReference>
<dbReference type="PANTHER" id="PTHR11558">
    <property type="entry name" value="SPERMIDINE/SPERMINE SYNTHASE"/>
    <property type="match status" value="1"/>
</dbReference>
<feature type="transmembrane region" description="Helical" evidence="4">
    <location>
        <begin position="396"/>
        <end position="421"/>
    </location>
</feature>
<dbReference type="InterPro" id="IPR030374">
    <property type="entry name" value="PABS"/>
</dbReference>
<dbReference type="PANTHER" id="PTHR11558:SF11">
    <property type="entry name" value="SPERMIDINE SYNTHASE"/>
    <property type="match status" value="1"/>
</dbReference>
<keyword evidence="5" id="KW-0802">TPR repeat</keyword>